<sequence length="143" mass="16292">MNLQYKKASAKDIDFLLNLRMKTMTEHYASSGLPTTEESALQRVLYQFEKANIIFLNNEPIGLLKIDKNKDKIEVLQLQIDPNQQGKGLGKAVLTDIIEEAKTVKKPITLSVLKTNKAQNLYSSLSFKIIDENEHSYIMEFSN</sequence>
<evidence type="ECO:0000313" key="3">
    <source>
        <dbReference type="Proteomes" id="UP000182034"/>
    </source>
</evidence>
<dbReference type="RefSeq" id="WP_072407889.1">
    <property type="nucleotide sequence ID" value="NZ_FPKW01000003.1"/>
</dbReference>
<dbReference type="Proteomes" id="UP000182034">
    <property type="component" value="Unassembled WGS sequence"/>
</dbReference>
<dbReference type="SUPFAM" id="SSF55729">
    <property type="entry name" value="Acyl-CoA N-acyltransferases (Nat)"/>
    <property type="match status" value="1"/>
</dbReference>
<gene>
    <name evidence="2" type="ORF">SAMN05216324_10369</name>
</gene>
<dbReference type="InterPro" id="IPR016181">
    <property type="entry name" value="Acyl_CoA_acyltransferase"/>
</dbReference>
<dbReference type="AlphaFoldDB" id="A0A1K2IHX3"/>
<dbReference type="PROSITE" id="PS51186">
    <property type="entry name" value="GNAT"/>
    <property type="match status" value="1"/>
</dbReference>
<evidence type="ECO:0000313" key="2">
    <source>
        <dbReference type="EMBL" id="SFZ91999.1"/>
    </source>
</evidence>
<dbReference type="InterPro" id="IPR000182">
    <property type="entry name" value="GNAT_dom"/>
</dbReference>
<protein>
    <submittedName>
        <fullName evidence="2">Acetyltransferase (GNAT) domain-containing protein</fullName>
    </submittedName>
</protein>
<dbReference type="CDD" id="cd04301">
    <property type="entry name" value="NAT_SF"/>
    <property type="match status" value="1"/>
</dbReference>
<organism evidence="2 3">
    <name type="scientific">Chryseobacterium limigenitum</name>
    <dbReference type="NCBI Taxonomy" id="1612149"/>
    <lineage>
        <taxon>Bacteria</taxon>
        <taxon>Pseudomonadati</taxon>
        <taxon>Bacteroidota</taxon>
        <taxon>Flavobacteriia</taxon>
        <taxon>Flavobacteriales</taxon>
        <taxon>Weeksellaceae</taxon>
        <taxon>Chryseobacterium group</taxon>
        <taxon>Chryseobacterium</taxon>
    </lineage>
</organism>
<name>A0A1K2IHX3_9FLAO</name>
<dbReference type="GO" id="GO:0016747">
    <property type="term" value="F:acyltransferase activity, transferring groups other than amino-acyl groups"/>
    <property type="evidence" value="ECO:0007669"/>
    <property type="project" value="InterPro"/>
</dbReference>
<accession>A0A1K2IHX3</accession>
<evidence type="ECO:0000259" key="1">
    <source>
        <dbReference type="PROSITE" id="PS51186"/>
    </source>
</evidence>
<dbReference type="OrthoDB" id="7585366at2"/>
<dbReference type="EMBL" id="FPKW01000003">
    <property type="protein sequence ID" value="SFZ91999.1"/>
    <property type="molecule type" value="Genomic_DNA"/>
</dbReference>
<keyword evidence="2" id="KW-0808">Transferase</keyword>
<feature type="domain" description="N-acetyltransferase" evidence="1">
    <location>
        <begin position="3"/>
        <end position="143"/>
    </location>
</feature>
<dbReference type="Pfam" id="PF13673">
    <property type="entry name" value="Acetyltransf_10"/>
    <property type="match status" value="1"/>
</dbReference>
<dbReference type="STRING" id="1612149.SAMN05216324_10369"/>
<reference evidence="3" key="1">
    <citation type="submission" date="2016-10" db="EMBL/GenBank/DDBJ databases">
        <authorList>
            <person name="Varghese N."/>
            <person name="Submissions S."/>
        </authorList>
    </citation>
    <scope>NUCLEOTIDE SEQUENCE [LARGE SCALE GENOMIC DNA]</scope>
    <source>
        <strain evidence="3">SUR2</strain>
    </source>
</reference>
<keyword evidence="3" id="KW-1185">Reference proteome</keyword>
<dbReference type="Gene3D" id="3.40.630.30">
    <property type="match status" value="1"/>
</dbReference>
<proteinExistence type="predicted"/>